<sequence>MVGIAYSSSIDDLQWCTRRLRAISRERIIDRTPSALGFNAEVTTDHTCLDRAHYSSLGGHLAAEGSAACEWQRVRGGGDEEKIRDKCLFEKESAEMPTCGRRLRRRGPNDVGANMATEYRIVLETGNSPKILKPRKRRREGFLGEMVVVREQGEVADRDRLV</sequence>
<keyword evidence="2" id="KW-1185">Reference proteome</keyword>
<protein>
    <submittedName>
        <fullName evidence="1">Uncharacterized protein</fullName>
    </submittedName>
</protein>
<comment type="caution">
    <text evidence="1">The sequence shown here is derived from an EMBL/GenBank/DDBJ whole genome shotgun (WGS) entry which is preliminary data.</text>
</comment>
<gene>
    <name evidence="1" type="ORF">R3P38DRAFT_2799626</name>
</gene>
<organism evidence="1 2">
    <name type="scientific">Favolaschia claudopus</name>
    <dbReference type="NCBI Taxonomy" id="2862362"/>
    <lineage>
        <taxon>Eukaryota</taxon>
        <taxon>Fungi</taxon>
        <taxon>Dikarya</taxon>
        <taxon>Basidiomycota</taxon>
        <taxon>Agaricomycotina</taxon>
        <taxon>Agaricomycetes</taxon>
        <taxon>Agaricomycetidae</taxon>
        <taxon>Agaricales</taxon>
        <taxon>Marasmiineae</taxon>
        <taxon>Mycenaceae</taxon>
        <taxon>Favolaschia</taxon>
    </lineage>
</organism>
<proteinExistence type="predicted"/>
<reference evidence="1 2" key="1">
    <citation type="journal article" date="2024" name="J Genomics">
        <title>Draft genome sequencing and assembly of Favolaschia claudopus CIRM-BRFM 2984 isolated from oak limbs.</title>
        <authorList>
            <person name="Navarro D."/>
            <person name="Drula E."/>
            <person name="Chaduli D."/>
            <person name="Cazenave R."/>
            <person name="Ahrendt S."/>
            <person name="Wang J."/>
            <person name="Lipzen A."/>
            <person name="Daum C."/>
            <person name="Barry K."/>
            <person name="Grigoriev I.V."/>
            <person name="Favel A."/>
            <person name="Rosso M.N."/>
            <person name="Martin F."/>
        </authorList>
    </citation>
    <scope>NUCLEOTIDE SEQUENCE [LARGE SCALE GENOMIC DNA]</scope>
    <source>
        <strain evidence="1 2">CIRM-BRFM 2984</strain>
    </source>
</reference>
<dbReference type="EMBL" id="JAWWNJ010000096">
    <property type="protein sequence ID" value="KAK6996764.1"/>
    <property type="molecule type" value="Genomic_DNA"/>
</dbReference>
<name>A0AAV9ZZQ3_9AGAR</name>
<dbReference type="AlphaFoldDB" id="A0AAV9ZZQ3"/>
<evidence type="ECO:0000313" key="2">
    <source>
        <dbReference type="Proteomes" id="UP001362999"/>
    </source>
</evidence>
<accession>A0AAV9ZZQ3</accession>
<evidence type="ECO:0000313" key="1">
    <source>
        <dbReference type="EMBL" id="KAK6996764.1"/>
    </source>
</evidence>
<dbReference type="Proteomes" id="UP001362999">
    <property type="component" value="Unassembled WGS sequence"/>
</dbReference>